<keyword evidence="3" id="KW-1185">Reference proteome</keyword>
<dbReference type="Proteomes" id="UP000001933">
    <property type="component" value="Chromosome"/>
</dbReference>
<name>Q2LTD5_SYNAS</name>
<dbReference type="InterPro" id="IPR024320">
    <property type="entry name" value="LPG_synthase_C"/>
</dbReference>
<organism evidence="2 3">
    <name type="scientific">Syntrophus aciditrophicus (strain SB)</name>
    <dbReference type="NCBI Taxonomy" id="56780"/>
    <lineage>
        <taxon>Bacteria</taxon>
        <taxon>Pseudomonadati</taxon>
        <taxon>Thermodesulfobacteriota</taxon>
        <taxon>Syntrophia</taxon>
        <taxon>Syntrophales</taxon>
        <taxon>Syntrophaceae</taxon>
        <taxon>Syntrophus</taxon>
    </lineage>
</organism>
<dbReference type="InterPro" id="IPR016181">
    <property type="entry name" value="Acyl_CoA_acyltransferase"/>
</dbReference>
<dbReference type="HOGENOM" id="CLU_058411_1_0_7"/>
<evidence type="ECO:0000259" key="1">
    <source>
        <dbReference type="Pfam" id="PF09924"/>
    </source>
</evidence>
<evidence type="ECO:0000313" key="3">
    <source>
        <dbReference type="Proteomes" id="UP000001933"/>
    </source>
</evidence>
<dbReference type="KEGG" id="sat:SYN_02540"/>
<dbReference type="OrthoDB" id="9765580at2"/>
<dbReference type="eggNOG" id="COG4866">
    <property type="taxonomic scope" value="Bacteria"/>
</dbReference>
<dbReference type="PIRSF" id="PIRSF018688">
    <property type="entry name" value="UCP018688"/>
    <property type="match status" value="1"/>
</dbReference>
<dbReference type="SUPFAM" id="SSF55729">
    <property type="entry name" value="Acyl-CoA N-acyltransferases (Nat)"/>
    <property type="match status" value="2"/>
</dbReference>
<accession>Q2LTD5</accession>
<dbReference type="InParanoid" id="Q2LTD5"/>
<gene>
    <name evidence="2" type="ORF">SYN_02540</name>
</gene>
<dbReference type="EMBL" id="CP000252">
    <property type="protein sequence ID" value="ABC77349.1"/>
    <property type="molecule type" value="Genomic_DNA"/>
</dbReference>
<dbReference type="RefSeq" id="WP_011417371.1">
    <property type="nucleotide sequence ID" value="NC_007759.1"/>
</dbReference>
<dbReference type="Gene3D" id="3.40.630.30">
    <property type="match status" value="1"/>
</dbReference>
<dbReference type="InterPro" id="IPR016732">
    <property type="entry name" value="UCP018688"/>
</dbReference>
<proteinExistence type="predicted"/>
<feature type="domain" description="Phosphatidylglycerol lysyltransferase C-terminal" evidence="1">
    <location>
        <begin position="115"/>
        <end position="305"/>
    </location>
</feature>
<dbReference type="PANTHER" id="PTHR41373:SF1">
    <property type="entry name" value="PHOSPHATIDYLGLYCEROL LYSYLTRANSFERASE C-TERMINAL DOMAIN-CONTAINING PROTEIN"/>
    <property type="match status" value="1"/>
</dbReference>
<protein>
    <submittedName>
        <fullName evidence="2">Hypothetical cytosolic protein</fullName>
    </submittedName>
</protein>
<dbReference type="Pfam" id="PF09924">
    <property type="entry name" value="LPG_synthase_C"/>
    <property type="match status" value="1"/>
</dbReference>
<sequence>MKIQNSFRLLTVSDYSRLKPFFNPLKYPLAIYSLSSLIAWNNELNPTYYTMEDNLLLLMTAGTLPEYPKCRCLLLPLSPFREVTPPELAELARRHCLSTFCFIPESYVEHFGLSSIRTLFSLTEQPDYSDYIYLKKDLTELQGKRYLKKRNHINYFRRIFLETGRTTIEALSPVNIPDTLLFLDRWCAKDSRCNPETDPNLGQESQAARLMLENLELLEARGIAIRIDGEVCAFGIVTSLTDKIKVLNFEKAYSHIRGLYQFLDRECACRLFEDVEFINKESDMGIPGLAGSKKSYFPVNRVRSYKLSLLNGKRN</sequence>
<dbReference type="STRING" id="56780.SYN_02540"/>
<reference evidence="2 3" key="1">
    <citation type="journal article" date="2007" name="Proc. Natl. Acad. Sci. U.S.A.">
        <title>The genome of Syntrophus aciditrophicus: life at the thermodynamic limit of microbial growth.</title>
        <authorList>
            <person name="McInerney M.J."/>
            <person name="Rohlin L."/>
            <person name="Mouttaki H."/>
            <person name="Kim U."/>
            <person name="Krupp R.S."/>
            <person name="Rios-Hernandez L."/>
            <person name="Sieber J."/>
            <person name="Struchtemeyer C.G."/>
            <person name="Bhattacharyya A."/>
            <person name="Campbell J.W."/>
            <person name="Gunsalus R.P."/>
        </authorList>
    </citation>
    <scope>NUCLEOTIDE SEQUENCE [LARGE SCALE GENOMIC DNA]</scope>
    <source>
        <strain evidence="2 3">SB</strain>
    </source>
</reference>
<evidence type="ECO:0000313" key="2">
    <source>
        <dbReference type="EMBL" id="ABC77349.1"/>
    </source>
</evidence>
<dbReference type="AlphaFoldDB" id="Q2LTD5"/>
<dbReference type="PANTHER" id="PTHR41373">
    <property type="entry name" value="DUF2156 DOMAIN-CONTAINING PROTEIN"/>
    <property type="match status" value="1"/>
</dbReference>